<dbReference type="PATRIC" id="fig|2033.7.peg.490"/>
<sequence>MRVRFFGGLSVATDDGDAVVPGRGQQSLLLRLAVDAGTTVSTRALTEDLWPLDIPDDPRAALQSLVSRLRRALPAGSLSSMPGGYRLDVDRRDVDITHFQDLVAEARATGDAARAREALALWTGDVWTPGEGFDWLVRDLLEDRAHAERLAAAAPAPAAPPVLPAPVTTLIGRGDELDAIRARLTTDRLVTIVGPGGAGKTTLAVETARGLAGAIVVELAPAAAGEVWTAIAGAVGRGMRVRDTTGATSTSAERVAEAVAGREVLLVLDNCEHVTGEAADAALTLLGMSEGVRVLATSREPLGIPGEAFVDLGPLPPADADALFARRVRSARGSEPTPDEHEAAARIVRRLDGLPLAIELAAARSRTLTLAEIDAGLDDRFALLSRGPRLSSERHRTLRALIDWSWDTLTDPERVALRTAAVFPDGIGASDARAVATAFGVDADTLDALVDRSLLTRRDGRFRMLETVREYGLDRLRTDGEEERYRRTAADVLTVLAARWEQDVRGPGLPAALAWFDANDENLTAALRALARAGDRRAGARLLRSLLWPWAIRERSDDLRRAVADVADPTTPLDDEPTIVVEAVALFSATFPEPGGTTGLSPEVFLARRLELEEAAHRHPSEVTALIPPLLRLAGSVLAVGDGDAARTWHVDVTDTELHAAPPWSRAILHTLHAGAAQNAGDAATLGVESGRALEMFTAIGDPWGTGFASQLRAEWLILEGRLDEALLVTDRSSDAIRGLTSVSDFLQQRAQAVGILLRLGRDDEARARVEEIERLADADGSARSVAQAAMTVAHVAVAAGDGAEALRAVERITLEPGFPDQFVAWRDAQRAQALLLLDRHDEARDALRSALERAIRSRDFPIVATVLLAIAGWNAATGRRSRAEEALARAAAVRGAADVRDPFFVWTRERLAELPEAPTTEGPGIRTPLSDVDAEALAALLD</sequence>
<dbReference type="InterPro" id="IPR011990">
    <property type="entry name" value="TPR-like_helical_dom_sf"/>
</dbReference>
<reference evidence="3 4" key="1">
    <citation type="journal article" date="2016" name="Front. Microbiol.">
        <title>Genomic Resource of Rice Seed Associated Bacteria.</title>
        <authorList>
            <person name="Midha S."/>
            <person name="Bansal K."/>
            <person name="Sharma S."/>
            <person name="Kumar N."/>
            <person name="Patil P.P."/>
            <person name="Chaudhry V."/>
            <person name="Patil P.B."/>
        </authorList>
    </citation>
    <scope>NUCLEOTIDE SEQUENCE [LARGE SCALE GENOMIC DNA]</scope>
    <source>
        <strain evidence="3 4">RSA3</strain>
    </source>
</reference>
<dbReference type="GO" id="GO:0000160">
    <property type="term" value="P:phosphorelay signal transduction system"/>
    <property type="evidence" value="ECO:0007669"/>
    <property type="project" value="InterPro"/>
</dbReference>
<gene>
    <name evidence="3" type="ORF">RSA3_16495</name>
</gene>
<dbReference type="PRINTS" id="PR00364">
    <property type="entry name" value="DISEASERSIST"/>
</dbReference>
<dbReference type="SUPFAM" id="SSF52540">
    <property type="entry name" value="P-loop containing nucleoside triphosphate hydrolases"/>
    <property type="match status" value="1"/>
</dbReference>
<protein>
    <submittedName>
        <fullName evidence="3">ATPase</fullName>
    </submittedName>
</protein>
<dbReference type="PANTHER" id="PTHR47691:SF3">
    <property type="entry name" value="HTH-TYPE TRANSCRIPTIONAL REGULATOR RV0890C-RELATED"/>
    <property type="match status" value="1"/>
</dbReference>
<evidence type="ECO:0000313" key="3">
    <source>
        <dbReference type="EMBL" id="KTS07474.1"/>
    </source>
</evidence>
<organism evidence="3 4">
    <name type="scientific">Microbacterium testaceum</name>
    <name type="common">Aureobacterium testaceum</name>
    <name type="synonym">Brevibacterium testaceum</name>
    <dbReference type="NCBI Taxonomy" id="2033"/>
    <lineage>
        <taxon>Bacteria</taxon>
        <taxon>Bacillati</taxon>
        <taxon>Actinomycetota</taxon>
        <taxon>Actinomycetes</taxon>
        <taxon>Micrococcales</taxon>
        <taxon>Microbacteriaceae</taxon>
        <taxon>Microbacterium</taxon>
    </lineage>
</organism>
<name>A0A147F380_MICTE</name>
<dbReference type="InterPro" id="IPR027417">
    <property type="entry name" value="P-loop_NTPase"/>
</dbReference>
<dbReference type="RefSeq" id="WP_058615090.1">
    <property type="nucleotide sequence ID" value="NZ_LDRV01000116.1"/>
</dbReference>
<evidence type="ECO:0000256" key="1">
    <source>
        <dbReference type="ARBA" id="ARBA00023125"/>
    </source>
</evidence>
<dbReference type="SMART" id="SM00862">
    <property type="entry name" value="Trans_reg_C"/>
    <property type="match status" value="1"/>
</dbReference>
<proteinExistence type="predicted"/>
<dbReference type="SUPFAM" id="SSF48452">
    <property type="entry name" value="TPR-like"/>
    <property type="match status" value="2"/>
</dbReference>
<dbReference type="EMBL" id="LDRV01000116">
    <property type="protein sequence ID" value="KTS07474.1"/>
    <property type="molecule type" value="Genomic_DNA"/>
</dbReference>
<dbReference type="InterPro" id="IPR016032">
    <property type="entry name" value="Sig_transdc_resp-reg_C-effctor"/>
</dbReference>
<accession>A0A147F380</accession>
<dbReference type="InterPro" id="IPR001867">
    <property type="entry name" value="OmpR/PhoB-type_DNA-bd"/>
</dbReference>
<dbReference type="AlphaFoldDB" id="A0A147F380"/>
<evidence type="ECO:0000259" key="2">
    <source>
        <dbReference type="SMART" id="SM00862"/>
    </source>
</evidence>
<comment type="caution">
    <text evidence="3">The sequence shown here is derived from an EMBL/GenBank/DDBJ whole genome shotgun (WGS) entry which is preliminary data.</text>
</comment>
<feature type="domain" description="OmpR/PhoB-type" evidence="2">
    <location>
        <begin position="17"/>
        <end position="87"/>
    </location>
</feature>
<dbReference type="SUPFAM" id="SSF46894">
    <property type="entry name" value="C-terminal effector domain of the bipartite response regulators"/>
    <property type="match status" value="1"/>
</dbReference>
<dbReference type="PANTHER" id="PTHR47691">
    <property type="entry name" value="REGULATOR-RELATED"/>
    <property type="match status" value="1"/>
</dbReference>
<dbReference type="Proteomes" id="UP000072189">
    <property type="component" value="Unassembled WGS sequence"/>
</dbReference>
<dbReference type="GO" id="GO:0043531">
    <property type="term" value="F:ADP binding"/>
    <property type="evidence" value="ECO:0007669"/>
    <property type="project" value="InterPro"/>
</dbReference>
<dbReference type="InterPro" id="IPR036388">
    <property type="entry name" value="WH-like_DNA-bd_sf"/>
</dbReference>
<dbReference type="Gene3D" id="3.40.50.300">
    <property type="entry name" value="P-loop containing nucleotide triphosphate hydrolases"/>
    <property type="match status" value="1"/>
</dbReference>
<dbReference type="Gene3D" id="1.25.40.10">
    <property type="entry name" value="Tetratricopeptide repeat domain"/>
    <property type="match status" value="1"/>
</dbReference>
<dbReference type="GO" id="GO:0003677">
    <property type="term" value="F:DNA binding"/>
    <property type="evidence" value="ECO:0007669"/>
    <property type="project" value="UniProtKB-KW"/>
</dbReference>
<evidence type="ECO:0000313" key="4">
    <source>
        <dbReference type="Proteomes" id="UP000072189"/>
    </source>
</evidence>
<keyword evidence="1" id="KW-0238">DNA-binding</keyword>
<dbReference type="GO" id="GO:0006355">
    <property type="term" value="P:regulation of DNA-templated transcription"/>
    <property type="evidence" value="ECO:0007669"/>
    <property type="project" value="InterPro"/>
</dbReference>
<dbReference type="Gene3D" id="1.10.10.10">
    <property type="entry name" value="Winged helix-like DNA-binding domain superfamily/Winged helix DNA-binding domain"/>
    <property type="match status" value="1"/>
</dbReference>